<reference evidence="2" key="2">
    <citation type="submission" date="2025-09" db="UniProtKB">
        <authorList>
            <consortium name="Ensembl"/>
        </authorList>
    </citation>
    <scope>IDENTIFICATION</scope>
</reference>
<organism evidence="2 3">
    <name type="scientific">Mola mola</name>
    <name type="common">Ocean sunfish</name>
    <name type="synonym">Tetraodon mola</name>
    <dbReference type="NCBI Taxonomy" id="94237"/>
    <lineage>
        <taxon>Eukaryota</taxon>
        <taxon>Metazoa</taxon>
        <taxon>Chordata</taxon>
        <taxon>Craniata</taxon>
        <taxon>Vertebrata</taxon>
        <taxon>Euteleostomi</taxon>
        <taxon>Actinopterygii</taxon>
        <taxon>Neopterygii</taxon>
        <taxon>Teleostei</taxon>
        <taxon>Neoteleostei</taxon>
        <taxon>Acanthomorphata</taxon>
        <taxon>Eupercaria</taxon>
        <taxon>Tetraodontiformes</taxon>
        <taxon>Molidae</taxon>
        <taxon>Mola</taxon>
    </lineage>
</organism>
<keyword evidence="3" id="KW-1185">Reference proteome</keyword>
<feature type="region of interest" description="Disordered" evidence="1">
    <location>
        <begin position="1"/>
        <end position="95"/>
    </location>
</feature>
<accession>A0A3Q3WTK3</accession>
<dbReference type="Proteomes" id="UP000261620">
    <property type="component" value="Unplaced"/>
</dbReference>
<feature type="compositionally biased region" description="Basic and acidic residues" evidence="1">
    <location>
        <begin position="86"/>
        <end position="95"/>
    </location>
</feature>
<evidence type="ECO:0000256" key="1">
    <source>
        <dbReference type="SAM" id="MobiDB-lite"/>
    </source>
</evidence>
<dbReference type="AlphaFoldDB" id="A0A3Q3WTK3"/>
<proteinExistence type="predicted"/>
<reference evidence="2" key="1">
    <citation type="submission" date="2025-08" db="UniProtKB">
        <authorList>
            <consortium name="Ensembl"/>
        </authorList>
    </citation>
    <scope>IDENTIFICATION</scope>
</reference>
<evidence type="ECO:0000313" key="3">
    <source>
        <dbReference type="Proteomes" id="UP000261620"/>
    </source>
</evidence>
<dbReference type="Ensembl" id="ENSMMOT00000012739.1">
    <property type="protein sequence ID" value="ENSMMOP00000012534.1"/>
    <property type="gene ID" value="ENSMMOG00000009642.1"/>
</dbReference>
<name>A0A3Q3WTK3_MOLML</name>
<evidence type="ECO:0000313" key="2">
    <source>
        <dbReference type="Ensembl" id="ENSMMOP00000012534.1"/>
    </source>
</evidence>
<dbReference type="Pfam" id="PF02389">
    <property type="entry name" value="Cornifin"/>
    <property type="match status" value="1"/>
</dbReference>
<sequence length="128" mass="14373">MRKRISSWTRPEPRTPPPIQREAKSTCTHTHIHTLVGHPSESKVGHPSESKVGHPSESEVGHPSESKVGHPSESKVVHPSGSKVVHPSDSEVSHPSEMKMVHPFVESNHLPEQQREKIIYDLSQLIYY</sequence>
<feature type="compositionally biased region" description="Basic and acidic residues" evidence="1">
    <location>
        <begin position="40"/>
        <end position="76"/>
    </location>
</feature>
<protein>
    <submittedName>
        <fullName evidence="2">Uncharacterized protein</fullName>
    </submittedName>
</protein>